<evidence type="ECO:0000313" key="3">
    <source>
        <dbReference type="EMBL" id="KAA0161646.1"/>
    </source>
</evidence>
<dbReference type="Proteomes" id="UP000322899">
    <property type="component" value="Unassembled WGS sequence"/>
</dbReference>
<feature type="region of interest" description="Disordered" evidence="1">
    <location>
        <begin position="808"/>
        <end position="836"/>
    </location>
</feature>
<evidence type="ECO:0000256" key="2">
    <source>
        <dbReference type="SAM" id="Phobius"/>
    </source>
</evidence>
<comment type="caution">
    <text evidence="3">The sequence shown here is derived from an EMBL/GenBank/DDBJ whole genome shotgun (WGS) entry which is preliminary data.</text>
</comment>
<dbReference type="AlphaFoldDB" id="A0A5A8D8C9"/>
<evidence type="ECO:0000256" key="1">
    <source>
        <dbReference type="SAM" id="MobiDB-lite"/>
    </source>
</evidence>
<protein>
    <submittedName>
        <fullName evidence="3">Uncharacterized protein</fullName>
    </submittedName>
</protein>
<name>A0A5A8D8C9_CAFRO</name>
<sequence>MTAFVEDNDASGLKLFAVSPTPATSQRTGLAAGITKEAALATSTGSLSFSVGLLSRPSAPVTLRVRLTSGMAADSNAVSATAKAALSAVVNVTVQPAQFATGGVVRINAGTLTAGQAEAVFAATVEAVSTDAAYNGLVLAGPVLVSITDPAAAALQVTAQSTSVSEGFTATVATVRLSVNPGSATVVVRPAVLLPAWARNNSAAAALFIPTSPAPLSVATAELVFTSANWNVAQNVRVTAANVDSPLPFPEQPFAVSLPITVSSTAGPFKANGTVYYANALPVSFSQSETAAITYTDVTARFAAGATGAEAGSVLTIATGQPAPALTLTEDNSYSGAAFDRIASVFGAAVAQGIGAASFRVIEASVASKPAAAFTLRLGAASPATTLLSSGAAELFATEAALPSDVTVTGTTGAAFRFKPTNFASAKPLFLVRAANRVDHAAADLSGSLRFSVDASSASDDLAFRNAATVGTVSVSVTDDDVAGVTVTRTGRTEAVGSSSAASANFSIVLDSQPQAPVTVGLVFTGLPAECASAACTSVAAIGSTASSVVAADGSLAAVFSAASWSTASTVQVTLTPNGQALMADRGLTTFSARFVVSAAGDASYSALRTSTLATGVSTTALDVAALEAVSLTVTSVRDLERNGGRDGAIRVALPSGIAIGKIVAVDVDIDVTGTLYSVVAPVGDGSSRARYTLVMGGAAESVVLEVFAVDTSASVEDVVSGLRVNASVSATLTTSSRYSSAATAKAASVTNVAASLSVVAPSPSPTPSTTASASPTPTASPSASTTASASPSPTASVTASATATASATPAATGSTTAAPSSAATATASPSSVPEDSQVQHKVVGVLSFASSLSASEFAASEERLLALRTSLAESLNVQLGLGTPGARLLQSTGVPVEAVEIRQVSQGAGSTIQASFAVLAGGAGAPSGIDSTGSVSQALASASADGSLEARMRAQQALAGVVTGGVVVSDLQLETALAPSASPLAPAPITTDTSANVALIVVLGVIGGIVVVAAVAAATRRCMTPR</sequence>
<dbReference type="OrthoDB" id="10432367at2759"/>
<reference evidence="3 4" key="1">
    <citation type="submission" date="2019-07" db="EMBL/GenBank/DDBJ databases">
        <title>Genomes of Cafeteria roenbergensis.</title>
        <authorList>
            <person name="Fischer M.G."/>
            <person name="Hackl T."/>
            <person name="Roman M."/>
        </authorList>
    </citation>
    <scope>NUCLEOTIDE SEQUENCE [LARGE SCALE GENOMIC DNA]</scope>
    <source>
        <strain evidence="3 4">E4-10P</strain>
    </source>
</reference>
<keyword evidence="2" id="KW-0812">Transmembrane</keyword>
<evidence type="ECO:0000313" key="4">
    <source>
        <dbReference type="Proteomes" id="UP000322899"/>
    </source>
</evidence>
<accession>A0A5A8D8C9</accession>
<keyword evidence="2" id="KW-0472">Membrane</keyword>
<keyword evidence="2" id="KW-1133">Transmembrane helix</keyword>
<feature type="region of interest" description="Disordered" evidence="1">
    <location>
        <begin position="759"/>
        <end position="796"/>
    </location>
</feature>
<feature type="transmembrane region" description="Helical" evidence="2">
    <location>
        <begin position="998"/>
        <end position="1019"/>
    </location>
</feature>
<organism evidence="3 4">
    <name type="scientific">Cafeteria roenbergensis</name>
    <name type="common">Marine flagellate</name>
    <dbReference type="NCBI Taxonomy" id="33653"/>
    <lineage>
        <taxon>Eukaryota</taxon>
        <taxon>Sar</taxon>
        <taxon>Stramenopiles</taxon>
        <taxon>Bigyra</taxon>
        <taxon>Opalozoa</taxon>
        <taxon>Bicosoecida</taxon>
        <taxon>Cafeteriaceae</taxon>
        <taxon>Cafeteria</taxon>
    </lineage>
</organism>
<feature type="compositionally biased region" description="Low complexity" evidence="1">
    <location>
        <begin position="808"/>
        <end position="834"/>
    </location>
</feature>
<gene>
    <name evidence="3" type="ORF">FNF27_08148</name>
</gene>
<proteinExistence type="predicted"/>
<dbReference type="EMBL" id="VLTO01000135">
    <property type="protein sequence ID" value="KAA0161646.1"/>
    <property type="molecule type" value="Genomic_DNA"/>
</dbReference>